<dbReference type="GO" id="GO:0020037">
    <property type="term" value="F:heme binding"/>
    <property type="evidence" value="ECO:0007669"/>
    <property type="project" value="InterPro"/>
</dbReference>
<dbReference type="Pfam" id="PF13517">
    <property type="entry name" value="FG-GAP_3"/>
    <property type="match status" value="1"/>
</dbReference>
<dbReference type="InterPro" id="IPR036909">
    <property type="entry name" value="Cyt_c-like_dom_sf"/>
</dbReference>
<dbReference type="PANTHER" id="PTHR45460">
    <property type="entry name" value="SIMILAR TO CYSTEINE PROTEINASE"/>
    <property type="match status" value="1"/>
</dbReference>
<evidence type="ECO:0000313" key="3">
    <source>
        <dbReference type="EMBL" id="PUZ29038.1"/>
    </source>
</evidence>
<comment type="caution">
    <text evidence="3">The sequence shown here is derived from an EMBL/GenBank/DDBJ whole genome shotgun (WGS) entry which is preliminary data.</text>
</comment>
<dbReference type="Gene3D" id="2.130.10.130">
    <property type="entry name" value="Integrin alpha, N-terminal"/>
    <property type="match status" value="1"/>
</dbReference>
<dbReference type="PROSITE" id="PS51257">
    <property type="entry name" value="PROKAR_LIPOPROTEIN"/>
    <property type="match status" value="1"/>
</dbReference>
<evidence type="ECO:0000256" key="2">
    <source>
        <dbReference type="SAM" id="SignalP"/>
    </source>
</evidence>
<evidence type="ECO:0000256" key="1">
    <source>
        <dbReference type="ARBA" id="ARBA00022729"/>
    </source>
</evidence>
<dbReference type="GO" id="GO:0009055">
    <property type="term" value="F:electron transfer activity"/>
    <property type="evidence" value="ECO:0007669"/>
    <property type="project" value="InterPro"/>
</dbReference>
<dbReference type="EMBL" id="QCYK01000001">
    <property type="protein sequence ID" value="PUZ29038.1"/>
    <property type="molecule type" value="Genomic_DNA"/>
</dbReference>
<feature type="signal peptide" evidence="2">
    <location>
        <begin position="1"/>
        <end position="21"/>
    </location>
</feature>
<dbReference type="SUPFAM" id="SSF46626">
    <property type="entry name" value="Cytochrome c"/>
    <property type="match status" value="1"/>
</dbReference>
<accession>A0A2T7BMY1</accession>
<dbReference type="PANTHER" id="PTHR45460:SF2">
    <property type="entry name" value="ALPHA 1,3 GLUCANASE, GH71 FAMILY (EUROFUNG)"/>
    <property type="match status" value="1"/>
</dbReference>
<feature type="chain" id="PRO_5015420443" description="Cytochrome c domain-containing protein" evidence="2">
    <location>
        <begin position="22"/>
        <end position="513"/>
    </location>
</feature>
<reference evidence="3 4" key="1">
    <citation type="submission" date="2018-04" db="EMBL/GenBank/DDBJ databases">
        <title>Chitinophaga fuyangensis sp. nov., isolated from soil in a chemical factory.</title>
        <authorList>
            <person name="Chen K."/>
        </authorList>
    </citation>
    <scope>NUCLEOTIDE SEQUENCE [LARGE SCALE GENOMIC DNA]</scope>
    <source>
        <strain evidence="3 4">LY-1</strain>
    </source>
</reference>
<evidence type="ECO:0008006" key="5">
    <source>
        <dbReference type="Google" id="ProtNLM"/>
    </source>
</evidence>
<proteinExistence type="predicted"/>
<dbReference type="AlphaFoldDB" id="A0A2T7BMY1"/>
<keyword evidence="4" id="KW-1185">Reference proteome</keyword>
<dbReference type="Proteomes" id="UP000244450">
    <property type="component" value="Unassembled WGS sequence"/>
</dbReference>
<dbReference type="OrthoDB" id="1391917at2"/>
<name>A0A2T7BMY1_9BACT</name>
<sequence>MQLQKFLKAAIALVGVAWLTAALVSSCKQPKEKKQGISHGQELAEQYCASCHKYVPPSALDSATWKRGVLPNMASRLGIRVWGQDEYFQPNPGDHPLLKFEDWMDIVKFYLHTAPKKMDTSRLPQPFVSDWAVFKLQVPAVKDTALEATTCMLGWDSASGHLYVASEETSSLNVYEPGGKLLHTFQTHSPVVHYSQFRDPGTDTVQRLFTTIGQMIATDEARGEQLRFNPEKDADPDYNIVAAFQPRPVFTVAGDFNKDKLTDYVVCGFGHEQGALLLMRQTPDRKFNIDTIKAIPGAIQAQTGDFNKDGWLDVMVLFAHAQEGISVFYNNQHGGFTEKRLLDFLPVWGSSSFQYTDVDHDGLPDIVYTCGDNGDYSNVLKPFHGVYIFLNKGDMKFEQRWFFPIHGCYKAVAADFDGDGDVDIATIAFFADHINRPEEEMVYFEQDKSMQFIPHAIPVHNMGRWICMEVADYDHDGDPDIFLGNMSKGLLENGVTPSWNRHIPFIVLENRTR</sequence>
<dbReference type="InterPro" id="IPR028994">
    <property type="entry name" value="Integrin_alpha_N"/>
</dbReference>
<evidence type="ECO:0000313" key="4">
    <source>
        <dbReference type="Proteomes" id="UP000244450"/>
    </source>
</evidence>
<gene>
    <name evidence="3" type="ORF">DCC81_06090</name>
</gene>
<organism evidence="3 4">
    <name type="scientific">Chitinophaga parva</name>
    <dbReference type="NCBI Taxonomy" id="2169414"/>
    <lineage>
        <taxon>Bacteria</taxon>
        <taxon>Pseudomonadati</taxon>
        <taxon>Bacteroidota</taxon>
        <taxon>Chitinophagia</taxon>
        <taxon>Chitinophagales</taxon>
        <taxon>Chitinophagaceae</taxon>
        <taxon>Chitinophaga</taxon>
    </lineage>
</organism>
<dbReference type="SUPFAM" id="SSF69318">
    <property type="entry name" value="Integrin alpha N-terminal domain"/>
    <property type="match status" value="1"/>
</dbReference>
<dbReference type="RefSeq" id="WP_108685677.1">
    <property type="nucleotide sequence ID" value="NZ_QCYK01000001.1"/>
</dbReference>
<protein>
    <recommendedName>
        <fullName evidence="5">Cytochrome c domain-containing protein</fullName>
    </recommendedName>
</protein>
<dbReference type="InterPro" id="IPR013517">
    <property type="entry name" value="FG-GAP"/>
</dbReference>
<keyword evidence="1 2" id="KW-0732">Signal</keyword>